<dbReference type="SUPFAM" id="SSF48371">
    <property type="entry name" value="ARM repeat"/>
    <property type="match status" value="1"/>
</dbReference>
<dbReference type="InterPro" id="IPR024554">
    <property type="entry name" value="LEC1-like_C"/>
</dbReference>
<reference evidence="3" key="1">
    <citation type="submission" date="2013-11" db="EMBL/GenBank/DDBJ databases">
        <title>Genome sequence of the fusiform rust pathogen reveals effectors for host alternation and coevolution with pine.</title>
        <authorList>
            <consortium name="DOE Joint Genome Institute"/>
            <person name="Smith K."/>
            <person name="Pendleton A."/>
            <person name="Kubisiak T."/>
            <person name="Anderson C."/>
            <person name="Salamov A."/>
            <person name="Aerts A."/>
            <person name="Riley R."/>
            <person name="Clum A."/>
            <person name="Lindquist E."/>
            <person name="Ence D."/>
            <person name="Campbell M."/>
            <person name="Kronenberg Z."/>
            <person name="Feau N."/>
            <person name="Dhillon B."/>
            <person name="Hamelin R."/>
            <person name="Burleigh J."/>
            <person name="Smith J."/>
            <person name="Yandell M."/>
            <person name="Nelson C."/>
            <person name="Grigoriev I."/>
            <person name="Davis J."/>
        </authorList>
    </citation>
    <scope>NUCLEOTIDE SEQUENCE</scope>
    <source>
        <strain evidence="3">G11</strain>
    </source>
</reference>
<comment type="caution">
    <text evidence="3">The sequence shown here is derived from an EMBL/GenBank/DDBJ whole genome shotgun (WGS) entry which is preliminary data.</text>
</comment>
<feature type="compositionally biased region" description="Polar residues" evidence="1">
    <location>
        <begin position="1"/>
        <end position="46"/>
    </location>
</feature>
<dbReference type="InterPro" id="IPR001683">
    <property type="entry name" value="PX_dom"/>
</dbReference>
<dbReference type="InterPro" id="IPR036871">
    <property type="entry name" value="PX_dom_sf"/>
</dbReference>
<feature type="region of interest" description="Disordered" evidence="1">
    <location>
        <begin position="1"/>
        <end position="59"/>
    </location>
</feature>
<feature type="compositionally biased region" description="Low complexity" evidence="1">
    <location>
        <begin position="338"/>
        <end position="353"/>
    </location>
</feature>
<keyword evidence="4" id="KW-1185">Reference proteome</keyword>
<dbReference type="InterPro" id="IPR047168">
    <property type="entry name" value="LEC1-like"/>
</dbReference>
<dbReference type="Pfam" id="PF12825">
    <property type="entry name" value="DUF3818"/>
    <property type="match status" value="1"/>
</dbReference>
<dbReference type="AlphaFoldDB" id="A0A9P6T6X0"/>
<gene>
    <name evidence="3" type="ORF">CROQUDRAFT_52380</name>
</gene>
<dbReference type="PANTHER" id="PTHR47185">
    <property type="entry name" value="PX DOMAIN-CONTAINING PROTEIN YPR097W"/>
    <property type="match status" value="1"/>
</dbReference>
<dbReference type="PROSITE" id="PS50195">
    <property type="entry name" value="PX"/>
    <property type="match status" value="1"/>
</dbReference>
<organism evidence="3 4">
    <name type="scientific">Cronartium quercuum f. sp. fusiforme G11</name>
    <dbReference type="NCBI Taxonomy" id="708437"/>
    <lineage>
        <taxon>Eukaryota</taxon>
        <taxon>Fungi</taxon>
        <taxon>Dikarya</taxon>
        <taxon>Basidiomycota</taxon>
        <taxon>Pucciniomycotina</taxon>
        <taxon>Pucciniomycetes</taxon>
        <taxon>Pucciniales</taxon>
        <taxon>Coleosporiaceae</taxon>
        <taxon>Cronartium</taxon>
    </lineage>
</organism>
<evidence type="ECO:0000256" key="1">
    <source>
        <dbReference type="SAM" id="MobiDB-lite"/>
    </source>
</evidence>
<dbReference type="InterPro" id="IPR016024">
    <property type="entry name" value="ARM-type_fold"/>
</dbReference>
<dbReference type="Proteomes" id="UP000886653">
    <property type="component" value="Unassembled WGS sequence"/>
</dbReference>
<feature type="compositionally biased region" description="Acidic residues" evidence="1">
    <location>
        <begin position="882"/>
        <end position="910"/>
    </location>
</feature>
<feature type="region of interest" description="Disordered" evidence="1">
    <location>
        <begin position="322"/>
        <end position="359"/>
    </location>
</feature>
<dbReference type="SUPFAM" id="SSF64268">
    <property type="entry name" value="PX domain"/>
    <property type="match status" value="1"/>
</dbReference>
<feature type="compositionally biased region" description="Basic and acidic residues" evidence="1">
    <location>
        <begin position="322"/>
        <end position="335"/>
    </location>
</feature>
<feature type="compositionally biased region" description="Basic residues" evidence="1">
    <location>
        <begin position="914"/>
        <end position="929"/>
    </location>
</feature>
<protein>
    <recommendedName>
        <fullName evidence="2">PX domain-containing protein</fullName>
    </recommendedName>
</protein>
<dbReference type="PANTHER" id="PTHR47185:SF1">
    <property type="entry name" value="PX DOMAIN-CONTAINING PROTEIN YPR097W"/>
    <property type="match status" value="1"/>
</dbReference>
<dbReference type="GO" id="GO:0035091">
    <property type="term" value="F:phosphatidylinositol binding"/>
    <property type="evidence" value="ECO:0007669"/>
    <property type="project" value="InterPro"/>
</dbReference>
<accession>A0A9P6T6X0</accession>
<feature type="region of interest" description="Disordered" evidence="1">
    <location>
        <begin position="872"/>
        <end position="933"/>
    </location>
</feature>
<evidence type="ECO:0000259" key="2">
    <source>
        <dbReference type="PROSITE" id="PS50195"/>
    </source>
</evidence>
<dbReference type="Pfam" id="PF00787">
    <property type="entry name" value="PX"/>
    <property type="match status" value="1"/>
</dbReference>
<feature type="domain" description="PX" evidence="2">
    <location>
        <begin position="263"/>
        <end position="398"/>
    </location>
</feature>
<dbReference type="OrthoDB" id="2117459at2759"/>
<dbReference type="Pfam" id="PF12828">
    <property type="entry name" value="PXB"/>
    <property type="match status" value="1"/>
</dbReference>
<evidence type="ECO:0000313" key="4">
    <source>
        <dbReference type="Proteomes" id="UP000886653"/>
    </source>
</evidence>
<sequence length="960" mass="110874">MSSSSTSNETNHIKSIQTSSIPLQPIFNTSSTPKPNLNQIKTTTKKQIPPPPPSSSSALTPLRAHYLKRELVTLQFATELETLSTPHALSLLGPPFLPSNQFTSQGLPISKPHDYHHHHHQKQVKDDEIDLPFLRYFFNKFIISFPFLKLAKKEFYSHKLQPFYYSFLIRNITSSELREEETKRKKISNKVEKHLGLVLSAAIKLKDNEGSEEVIRVINHNQLEEHSQPNDDDAFVPTPIIEKENQNEQNHHHHHHPDSNFDVNIVGIRIIKQKNRIRHKAHEEFLIRTKIPGNDQDDIYVSRRYGDFIKLAQDLRVELPDVEIRGPPAKDRRSVDGPTTNSPPESPNSTLTNHQPIHFTREKNRLTLRAYLHRLLSKPQIINSSSLRSFLIERPIKLNQKEIEDIENRLKMDQARQIEHEKFKLEVEGRVKELDNYLRGFREELVKSDGLSRVFKTIREIDCIDHLPIEYRKVIEWARISLASTIYQIFLGSDNSSAAFASLKRMHGLMPYWAMRGVLKVSNPVAMIRGIIDLFLARPFGASSLIQRMFTSGLYEEIRELNEDAEKVASKIGDSRMCDRVKKFIEAPREIQEVYESDAKSESIDIIAIILSSIEGPSFDPITLQRISRATKAYEEYKTERDNLEDPELNQGPNNDNAWLFEDLHVYLRLLRRARDKQQLIELIFEGTTSELLKDIVTIFYSPLMQVYKAANISDSLGDLQKFIDDLIKTVERAEEFPFGDPQRIVQTFVDLVSRHEGDFYKFVHQVHSKGSGLFDGLMNWIESLVNFVREGLNEKISLETLLPHSETMERIEIMKEIDLVIEYHRKLKVAHYQRMTKRLARNENQEDQVGNSDTAFVEGVMDNLNLSKVVGGDVEEARVEEGEEEDDDDETDSENYNSDEEEEEDDDDEKNSNKHKHNNNKAKGKGKSKFKDRVLIEPPQLSLIPTLVPLFTELVQQLL</sequence>
<dbReference type="Gene3D" id="3.30.1520.10">
    <property type="entry name" value="Phox-like domain"/>
    <property type="match status" value="1"/>
</dbReference>
<dbReference type="EMBL" id="MU167407">
    <property type="protein sequence ID" value="KAG0140995.1"/>
    <property type="molecule type" value="Genomic_DNA"/>
</dbReference>
<dbReference type="CDD" id="cd06869">
    <property type="entry name" value="PX_UP2_fungi"/>
    <property type="match status" value="1"/>
</dbReference>
<name>A0A9P6T6X0_9BASI</name>
<dbReference type="InterPro" id="IPR024555">
    <property type="entry name" value="PX-associated"/>
</dbReference>
<proteinExistence type="predicted"/>
<evidence type="ECO:0000313" key="3">
    <source>
        <dbReference type="EMBL" id="KAG0140995.1"/>
    </source>
</evidence>